<feature type="region of interest" description="Disordered" evidence="1">
    <location>
        <begin position="1"/>
        <end position="39"/>
    </location>
</feature>
<dbReference type="EnsemblPlants" id="OB0337G10010.1">
    <property type="protein sequence ID" value="OB0337G10010.1"/>
    <property type="gene ID" value="OB0337G10010"/>
</dbReference>
<sequence length="57" mass="6243">PSPPLPAALRGVGGRPARQVPLRSPRRSARRQGRPPWSTPLPNCHQVIWACVIISDI</sequence>
<dbReference type="HOGENOM" id="CLU_3002676_0_0_1"/>
<feature type="compositionally biased region" description="Basic residues" evidence="1">
    <location>
        <begin position="24"/>
        <end position="33"/>
    </location>
</feature>
<evidence type="ECO:0000313" key="3">
    <source>
        <dbReference type="Proteomes" id="UP000006038"/>
    </source>
</evidence>
<protein>
    <submittedName>
        <fullName evidence="2">Uncharacterized protein</fullName>
    </submittedName>
</protein>
<organism evidence="2">
    <name type="scientific">Oryza brachyantha</name>
    <name type="common">malo sina</name>
    <dbReference type="NCBI Taxonomy" id="4533"/>
    <lineage>
        <taxon>Eukaryota</taxon>
        <taxon>Viridiplantae</taxon>
        <taxon>Streptophyta</taxon>
        <taxon>Embryophyta</taxon>
        <taxon>Tracheophyta</taxon>
        <taxon>Spermatophyta</taxon>
        <taxon>Magnoliopsida</taxon>
        <taxon>Liliopsida</taxon>
        <taxon>Poales</taxon>
        <taxon>Poaceae</taxon>
        <taxon>BOP clade</taxon>
        <taxon>Oryzoideae</taxon>
        <taxon>Oryzeae</taxon>
        <taxon>Oryzinae</taxon>
        <taxon>Oryza</taxon>
    </lineage>
</organism>
<keyword evidence="3" id="KW-1185">Reference proteome</keyword>
<reference evidence="2" key="1">
    <citation type="submission" date="2015-06" db="UniProtKB">
        <authorList>
            <consortium name="EnsemblPlants"/>
        </authorList>
    </citation>
    <scope>IDENTIFICATION</scope>
</reference>
<dbReference type="Proteomes" id="UP000006038">
    <property type="component" value="Unassembled WGS sequence"/>
</dbReference>
<name>J3LIW5_ORYBR</name>
<dbReference type="Gramene" id="OB0337G10010.1">
    <property type="protein sequence ID" value="OB0337G10010.1"/>
    <property type="gene ID" value="OB0337G10010"/>
</dbReference>
<dbReference type="AlphaFoldDB" id="J3LIW5"/>
<accession>J3LIW5</accession>
<evidence type="ECO:0000313" key="2">
    <source>
        <dbReference type="EnsemblPlants" id="OB0337G10010.1"/>
    </source>
</evidence>
<evidence type="ECO:0000256" key="1">
    <source>
        <dbReference type="SAM" id="MobiDB-lite"/>
    </source>
</evidence>
<proteinExistence type="predicted"/>